<dbReference type="PANTHER" id="PTHR43300:SF7">
    <property type="entry name" value="UDP-N-ACETYLBACILLOSAMINE N-ACETYLTRANSFERASE"/>
    <property type="match status" value="1"/>
</dbReference>
<evidence type="ECO:0000259" key="2">
    <source>
        <dbReference type="Pfam" id="PF17836"/>
    </source>
</evidence>
<dbReference type="InterPro" id="IPR011004">
    <property type="entry name" value="Trimer_LpxA-like_sf"/>
</dbReference>
<gene>
    <name evidence="3" type="ORF">PSDVSF_19210</name>
</gene>
<accession>A0ABN6EU03</accession>
<dbReference type="InterPro" id="IPR041561">
    <property type="entry name" value="PglD_N"/>
</dbReference>
<evidence type="ECO:0000256" key="1">
    <source>
        <dbReference type="ARBA" id="ARBA00007274"/>
    </source>
</evidence>
<dbReference type="SUPFAM" id="SSF51161">
    <property type="entry name" value="Trimeric LpxA-like enzymes"/>
    <property type="match status" value="1"/>
</dbReference>
<keyword evidence="3" id="KW-0808">Transferase</keyword>
<sequence>MGEEMNIVIIGSGGHARVVADILLAMDGMNPLGFVSGDGEAGTPGPLGLSILGDDGSLDSIEHDGVVVAIGDNALRQRLFEQLCAAGENLVAAVHPSAIIAADVVVGKGCMISAGSIVNTGSRIMDNTILNTGSVVDHDSNVGPHAHIAPNAALAGNVTVAEAALVGIGANVIPGRIIGKRAVVGAGAAVIRDIPEGAVAVGVPARVVSGS</sequence>
<protein>
    <submittedName>
        <fullName evidence="3">Transferase</fullName>
    </submittedName>
</protein>
<dbReference type="Pfam" id="PF17836">
    <property type="entry name" value="PglD_N"/>
    <property type="match status" value="1"/>
</dbReference>
<organism evidence="3 4">
    <name type="scientific">Pseudodesulfovibrio sediminis</name>
    <dbReference type="NCBI Taxonomy" id="2810563"/>
    <lineage>
        <taxon>Bacteria</taxon>
        <taxon>Pseudomonadati</taxon>
        <taxon>Thermodesulfobacteriota</taxon>
        <taxon>Desulfovibrionia</taxon>
        <taxon>Desulfovibrionales</taxon>
        <taxon>Desulfovibrionaceae</taxon>
    </lineage>
</organism>
<comment type="similarity">
    <text evidence="1">Belongs to the transferase hexapeptide repeat family.</text>
</comment>
<dbReference type="InterPro" id="IPR050179">
    <property type="entry name" value="Trans_hexapeptide_repeat"/>
</dbReference>
<dbReference type="Proteomes" id="UP001053296">
    <property type="component" value="Chromosome"/>
</dbReference>
<evidence type="ECO:0000313" key="3">
    <source>
        <dbReference type="EMBL" id="BCS88679.1"/>
    </source>
</evidence>
<keyword evidence="4" id="KW-1185">Reference proteome</keyword>
<reference evidence="3" key="1">
    <citation type="journal article" date="2022" name="Arch. Microbiol.">
        <title>Pseudodesulfovibrio sediminis sp. nov., a mesophilic and neutrophilic sulfate-reducing bacterium isolated from sediment of a brackish lake.</title>
        <authorList>
            <person name="Takahashi A."/>
            <person name="Kojima H."/>
            <person name="Watanabe M."/>
            <person name="Fukui M."/>
        </authorList>
    </citation>
    <scope>NUCLEOTIDE SEQUENCE</scope>
    <source>
        <strain evidence="3">SF6</strain>
    </source>
</reference>
<dbReference type="EMBL" id="AP024485">
    <property type="protein sequence ID" value="BCS88679.1"/>
    <property type="molecule type" value="Genomic_DNA"/>
</dbReference>
<dbReference type="Gene3D" id="2.160.10.10">
    <property type="entry name" value="Hexapeptide repeat proteins"/>
    <property type="match status" value="1"/>
</dbReference>
<dbReference type="InterPro" id="IPR020019">
    <property type="entry name" value="AcTrfase_PglD-like"/>
</dbReference>
<dbReference type="CDD" id="cd03360">
    <property type="entry name" value="LbH_AT_putative"/>
    <property type="match status" value="1"/>
</dbReference>
<dbReference type="Gene3D" id="3.40.50.20">
    <property type="match status" value="1"/>
</dbReference>
<feature type="domain" description="PglD N-terminal" evidence="2">
    <location>
        <begin position="6"/>
        <end position="83"/>
    </location>
</feature>
<dbReference type="NCBIfam" id="TIGR03570">
    <property type="entry name" value="NeuD_NnaD"/>
    <property type="match status" value="1"/>
</dbReference>
<dbReference type="PANTHER" id="PTHR43300">
    <property type="entry name" value="ACETYLTRANSFERASE"/>
    <property type="match status" value="1"/>
</dbReference>
<evidence type="ECO:0000313" key="4">
    <source>
        <dbReference type="Proteomes" id="UP001053296"/>
    </source>
</evidence>
<dbReference type="GO" id="GO:0016740">
    <property type="term" value="F:transferase activity"/>
    <property type="evidence" value="ECO:0007669"/>
    <property type="project" value="UniProtKB-KW"/>
</dbReference>
<proteinExistence type="inferred from homology"/>
<name>A0ABN6EU03_9BACT</name>